<evidence type="ECO:0000313" key="2">
    <source>
        <dbReference type="EMBL" id="JAC27495.1"/>
    </source>
</evidence>
<protein>
    <submittedName>
        <fullName evidence="2">Putative secreted protein</fullName>
    </submittedName>
</protein>
<evidence type="ECO:0000256" key="1">
    <source>
        <dbReference type="SAM" id="SignalP"/>
    </source>
</evidence>
<feature type="chain" id="PRO_5001516248" evidence="1">
    <location>
        <begin position="20"/>
        <end position="89"/>
    </location>
</feature>
<dbReference type="EMBL" id="GBBM01007923">
    <property type="protein sequence ID" value="JAC27495.1"/>
    <property type="molecule type" value="mRNA"/>
</dbReference>
<proteinExistence type="evidence at transcript level"/>
<keyword evidence="1" id="KW-0732">Signal</keyword>
<dbReference type="AlphaFoldDB" id="A0A023G3R9"/>
<sequence>MDRCFAFCLFLSIISLVICAYDHKEAHREYALHSHCLAKCQWIPGRTTGCGPSCACTTNGGVFSYGICTDPNYPFPSHIAHSHYGFPEP</sequence>
<accession>A0A023G3R9</accession>
<name>A0A023G3R9_AMBTT</name>
<reference evidence="2" key="1">
    <citation type="submission" date="2014-03" db="EMBL/GenBank/DDBJ databases">
        <title>The sialotranscriptome of Amblyomma triste, Amblyomma parvum and Amblyomma cajennense ticks, uncovered by 454-based RNA-seq.</title>
        <authorList>
            <person name="Garcia G.R."/>
            <person name="Gardinassi L.G."/>
            <person name="Ribeiro J.M."/>
            <person name="Anatriello E."/>
            <person name="Ferreira B.R."/>
            <person name="Moreira H.N."/>
            <person name="Mafra C."/>
            <person name="Olegario M.M."/>
            <person name="Szabo P.J."/>
            <person name="Miranda-Santos I.K."/>
            <person name="Maruyama S.R."/>
        </authorList>
    </citation>
    <scope>NUCLEOTIDE SEQUENCE</scope>
    <source>
        <strain evidence="2">Mato Grasso do Sul</strain>
        <tissue evidence="2">Salivary glands</tissue>
    </source>
</reference>
<feature type="signal peptide" evidence="1">
    <location>
        <begin position="1"/>
        <end position="19"/>
    </location>
</feature>
<organism evidence="2">
    <name type="scientific">Amblyomma triste</name>
    <name type="common">Neotropical tick</name>
    <dbReference type="NCBI Taxonomy" id="251400"/>
    <lineage>
        <taxon>Eukaryota</taxon>
        <taxon>Metazoa</taxon>
        <taxon>Ecdysozoa</taxon>
        <taxon>Arthropoda</taxon>
        <taxon>Chelicerata</taxon>
        <taxon>Arachnida</taxon>
        <taxon>Acari</taxon>
        <taxon>Parasitiformes</taxon>
        <taxon>Ixodida</taxon>
        <taxon>Ixodoidea</taxon>
        <taxon>Ixodidae</taxon>
        <taxon>Amblyomminae</taxon>
        <taxon>Amblyomma</taxon>
    </lineage>
</organism>